<keyword evidence="5" id="KW-1185">Reference proteome</keyword>
<dbReference type="RefSeq" id="WP_179745951.1">
    <property type="nucleotide sequence ID" value="NZ_JACCAS010000002.1"/>
</dbReference>
<feature type="domain" description="Haemolysin-type calcium binding-related" evidence="3">
    <location>
        <begin position="993"/>
        <end position="1025"/>
    </location>
</feature>
<organism evidence="4 5">
    <name type="scientific">Paraburkholderia bryophila</name>
    <dbReference type="NCBI Taxonomy" id="420952"/>
    <lineage>
        <taxon>Bacteria</taxon>
        <taxon>Pseudomonadati</taxon>
        <taxon>Pseudomonadota</taxon>
        <taxon>Betaproteobacteria</taxon>
        <taxon>Burkholderiales</taxon>
        <taxon>Burkholderiaceae</taxon>
        <taxon>Paraburkholderia</taxon>
    </lineage>
</organism>
<reference evidence="4 5" key="1">
    <citation type="submission" date="2020-07" db="EMBL/GenBank/DDBJ databases">
        <title>Exploring microbial biodiversity for novel pathways involved in the catabolism of aromatic compounds derived from lignin.</title>
        <authorList>
            <person name="Elkins J."/>
        </authorList>
    </citation>
    <scope>NUCLEOTIDE SEQUENCE [LARGE SCALE GENOMIC DNA]</scope>
    <source>
        <strain evidence="4 5">H2C3C</strain>
    </source>
</reference>
<dbReference type="EMBL" id="JACCAS010000002">
    <property type="protein sequence ID" value="NYH26323.1"/>
    <property type="molecule type" value="Genomic_DNA"/>
</dbReference>
<dbReference type="Pfam" id="PF00353">
    <property type="entry name" value="HemolysinCabind"/>
    <property type="match status" value="2"/>
</dbReference>
<dbReference type="GO" id="GO:0005509">
    <property type="term" value="F:calcium ion binding"/>
    <property type="evidence" value="ECO:0007669"/>
    <property type="project" value="InterPro"/>
</dbReference>
<name>A0A7Y9WTN0_9BURK</name>
<feature type="region of interest" description="Disordered" evidence="2">
    <location>
        <begin position="207"/>
        <end position="239"/>
    </location>
</feature>
<gene>
    <name evidence="4" type="ORF">GGD40_005894</name>
</gene>
<evidence type="ECO:0000313" key="5">
    <source>
        <dbReference type="Proteomes" id="UP000540929"/>
    </source>
</evidence>
<dbReference type="Gene3D" id="2.150.10.10">
    <property type="entry name" value="Serralysin-like metalloprotease, C-terminal"/>
    <property type="match status" value="2"/>
</dbReference>
<dbReference type="InterPro" id="IPR011049">
    <property type="entry name" value="Serralysin-like_metalloprot_C"/>
</dbReference>
<keyword evidence="1" id="KW-0106">Calcium</keyword>
<evidence type="ECO:0000259" key="3">
    <source>
        <dbReference type="Pfam" id="PF06594"/>
    </source>
</evidence>
<dbReference type="Pfam" id="PF06594">
    <property type="entry name" value="HCBP_related"/>
    <property type="match status" value="2"/>
</dbReference>
<evidence type="ECO:0000313" key="4">
    <source>
        <dbReference type="EMBL" id="NYH26323.1"/>
    </source>
</evidence>
<dbReference type="AlphaFoldDB" id="A0A7Y9WTN0"/>
<evidence type="ECO:0000256" key="1">
    <source>
        <dbReference type="ARBA" id="ARBA00022837"/>
    </source>
</evidence>
<comment type="caution">
    <text evidence="4">The sequence shown here is derived from an EMBL/GenBank/DDBJ whole genome shotgun (WGS) entry which is preliminary data.</text>
</comment>
<dbReference type="SUPFAM" id="SSF51120">
    <property type="entry name" value="beta-Roll"/>
    <property type="match status" value="2"/>
</dbReference>
<feature type="compositionally biased region" description="Low complexity" evidence="2">
    <location>
        <begin position="207"/>
        <end position="221"/>
    </location>
</feature>
<dbReference type="InterPro" id="IPR010566">
    <property type="entry name" value="Haemolys_ca-bd"/>
</dbReference>
<dbReference type="Proteomes" id="UP000540929">
    <property type="component" value="Unassembled WGS sequence"/>
</dbReference>
<evidence type="ECO:0000256" key="2">
    <source>
        <dbReference type="SAM" id="MobiDB-lite"/>
    </source>
</evidence>
<dbReference type="PRINTS" id="PR00313">
    <property type="entry name" value="CABNDNGRPT"/>
</dbReference>
<dbReference type="PANTHER" id="PTHR39431:SF1">
    <property type="entry name" value="FRPA_C-RELATED PROTEIN"/>
    <property type="match status" value="1"/>
</dbReference>
<feature type="domain" description="Haemolysin-type calcium binding-related" evidence="3">
    <location>
        <begin position="732"/>
        <end position="772"/>
    </location>
</feature>
<dbReference type="InterPro" id="IPR001343">
    <property type="entry name" value="Hemolysn_Ca-bd"/>
</dbReference>
<protein>
    <recommendedName>
        <fullName evidence="3">Haemolysin-type calcium binding-related domain-containing protein</fullName>
    </recommendedName>
</protein>
<dbReference type="PANTHER" id="PTHR39431">
    <property type="entry name" value="FRPA/C-RELATED PROTEIN"/>
    <property type="match status" value="1"/>
</dbReference>
<accession>A0A7Y9WTN0</accession>
<proteinExistence type="predicted"/>
<sequence length="1097" mass="111624">MSQITTTADIIPTLINFINSLVGVVETGVGAVTESRSANTAATQQQAKIDMVQAAAGAASAIASQQSTLINSETLSKFSTAAGVGGAALTSINTLPGQVSNLSTALSSYNAAVTSGDRGAISSTGLGLTSNFAAVINSAGAIIVSVADGLSAAGVIGAAAAAPLISLGLTISSAAGLFVLSATNAVVDAVRDAANSISHLLDSIASQSGTSGQSSSTQIGAPGTNGTTPESGAGGAAMRKYEESYPQISPLVLDLTGSGINLTPLNTSSPYFDLTNNGFARQTGWIGTGMGLLCFDPDNRAVTNITQLFGNATTDGFDILRPLDTNHDNVINASDSAFASLRVWVDANGNGMTDPGELYTLADLGIVSISLNATAVHQTIAGNSISSISSYTLADGTTHEIADAWFSNSTMNTKPVTPVEVTAIAAALPQMAGAGTLRDLRSAMTLDPGLQERVQAFVGLPADTIPSSLKAAAEAILFQWAGVSQVAPKSRGDMIDARQLGFVERYLGRPFNTTGDGVNPGIRAAAYVQLAWNDLYDAALARLVLQSPAAASIAPEFRYDAASDTVQAAATLAPAIASVFQRLGAITAANLGSWDLILRVADAARLDMGMPASLFEKYVAAATNDTVASVANAIASGLQISFDGAGRIQETGATTYQDFYAGPGVSLLIGDHAGNNPAGQLPGNDIFTYSAGDGAVEIRERDPNSAAPANTLRFGQGVDPSSIKAKALSNCDLVLTDGIAGDQITLVGEMRDGGQGVQVVQFADGTTWTRQQLIQVAALCGTAGNDTLYGTSTAEVFDGRGGNDYVVGGGGGDTFIFNAGYGKLEIYESDNSSGPYNVLQLGPGISNASVTVRGTSGASMVLTDAIAGDQITLDLGMLFNSMGVQAVRFSDNTVWTRQQLLQMATTGTTGNDALYGTIGAEIFDGRGGNDYVEGGGGGDTFIFNAGYGKLEIAETDNSATPHNVLKLGAGITASSVTVKGTNNLGIVLTDGVAGDQITLDGELGSNGFGVQTVEFSDGTTWTRQQLLQMAATGSHLGAVAVTGVSAGNTPLSAQVNHLIQAMATFTDSDAGFDPAFLGTPASTVPTFLAATPGSLHH</sequence>